<dbReference type="PROSITE" id="PS51257">
    <property type="entry name" value="PROKAR_LIPOPROTEIN"/>
    <property type="match status" value="1"/>
</dbReference>
<feature type="compositionally biased region" description="Polar residues" evidence="1">
    <location>
        <begin position="151"/>
        <end position="161"/>
    </location>
</feature>
<dbReference type="AlphaFoldDB" id="A0A5D3BZQ6"/>
<dbReference type="Proteomes" id="UP000321947">
    <property type="component" value="Unassembled WGS sequence"/>
</dbReference>
<sequence length="161" mass="18685">MLLRRPFPYLCFPPPIVPSLPLSSFVACPCVFQYMLSFLMNITMVSLSSSFYEWDDLFEELNIFPHTGSSVGDLQSGTLGLHVFHWNILRLLRVDYIHFEKCGDLEQARAKPPTKLKNRLEDWNCLCNHYLSQQFQEQSRTNKANRGKRPYNQSSGSKSFL</sequence>
<reference evidence="2 3" key="1">
    <citation type="submission" date="2019-08" db="EMBL/GenBank/DDBJ databases">
        <title>Draft genome sequences of two oriental melons (Cucumis melo L. var makuwa).</title>
        <authorList>
            <person name="Kwon S.-Y."/>
        </authorList>
    </citation>
    <scope>NUCLEOTIDE SEQUENCE [LARGE SCALE GENOMIC DNA]</scope>
    <source>
        <strain evidence="3">cv. Chang Bougi</strain>
        <tissue evidence="2">Leaf</tissue>
    </source>
</reference>
<evidence type="ECO:0000256" key="1">
    <source>
        <dbReference type="SAM" id="MobiDB-lite"/>
    </source>
</evidence>
<organism evidence="2 3">
    <name type="scientific">Cucumis melo var. makuwa</name>
    <name type="common">Oriental melon</name>
    <dbReference type="NCBI Taxonomy" id="1194695"/>
    <lineage>
        <taxon>Eukaryota</taxon>
        <taxon>Viridiplantae</taxon>
        <taxon>Streptophyta</taxon>
        <taxon>Embryophyta</taxon>
        <taxon>Tracheophyta</taxon>
        <taxon>Spermatophyta</taxon>
        <taxon>Magnoliopsida</taxon>
        <taxon>eudicotyledons</taxon>
        <taxon>Gunneridae</taxon>
        <taxon>Pentapetalae</taxon>
        <taxon>rosids</taxon>
        <taxon>fabids</taxon>
        <taxon>Cucurbitales</taxon>
        <taxon>Cucurbitaceae</taxon>
        <taxon>Benincaseae</taxon>
        <taxon>Cucumis</taxon>
    </lineage>
</organism>
<proteinExistence type="predicted"/>
<accession>A0A5D3BZQ6</accession>
<dbReference type="EMBL" id="SSTD01014011">
    <property type="protein sequence ID" value="TYK05037.1"/>
    <property type="molecule type" value="Genomic_DNA"/>
</dbReference>
<evidence type="ECO:0000313" key="3">
    <source>
        <dbReference type="Proteomes" id="UP000321947"/>
    </source>
</evidence>
<feature type="region of interest" description="Disordered" evidence="1">
    <location>
        <begin position="137"/>
        <end position="161"/>
    </location>
</feature>
<protein>
    <submittedName>
        <fullName evidence="2">CACTA en-spm transposon protein</fullName>
    </submittedName>
</protein>
<name>A0A5D3BZQ6_CUCMM</name>
<comment type="caution">
    <text evidence="2">The sequence shown here is derived from an EMBL/GenBank/DDBJ whole genome shotgun (WGS) entry which is preliminary data.</text>
</comment>
<gene>
    <name evidence="2" type="ORF">E5676_scaffold143G002940</name>
</gene>
<evidence type="ECO:0000313" key="2">
    <source>
        <dbReference type="EMBL" id="TYK05037.1"/>
    </source>
</evidence>